<dbReference type="EC" id="2.3.1.286" evidence="1"/>
<dbReference type="OrthoDB" id="9800582at2"/>
<feature type="active site" description="Proton acceptor" evidence="4">
    <location>
        <position position="120"/>
    </location>
</feature>
<dbReference type="SUPFAM" id="SSF52467">
    <property type="entry name" value="DHS-like NAD/FAD-binding domain"/>
    <property type="match status" value="1"/>
</dbReference>
<dbReference type="PROSITE" id="PS50305">
    <property type="entry name" value="SIRTUIN"/>
    <property type="match status" value="1"/>
</dbReference>
<dbReference type="InterPro" id="IPR050134">
    <property type="entry name" value="NAD-dep_sirtuin_deacylases"/>
</dbReference>
<keyword evidence="4" id="KW-0479">Metal-binding</keyword>
<evidence type="ECO:0000256" key="3">
    <source>
        <dbReference type="ARBA" id="ARBA00023027"/>
    </source>
</evidence>
<feature type="binding site" evidence="4">
    <location>
        <position position="149"/>
    </location>
    <ligand>
        <name>Zn(2+)</name>
        <dbReference type="ChEBI" id="CHEBI:29105"/>
    </ligand>
</feature>
<evidence type="ECO:0000256" key="1">
    <source>
        <dbReference type="ARBA" id="ARBA00012928"/>
    </source>
</evidence>
<dbReference type="AlphaFoldDB" id="A0A4R2GKC6"/>
<feature type="binding site" evidence="4">
    <location>
        <position position="152"/>
    </location>
    <ligand>
        <name>Zn(2+)</name>
        <dbReference type="ChEBI" id="CHEBI:29105"/>
    </ligand>
</feature>
<dbReference type="InterPro" id="IPR003000">
    <property type="entry name" value="Sirtuin"/>
</dbReference>
<evidence type="ECO:0000259" key="5">
    <source>
        <dbReference type="PROSITE" id="PS50305"/>
    </source>
</evidence>
<sequence>MQIDLLKNAAEIIKESKYCIGFTGAGISVESGIPPFRGENSIWSKYDPINLDLSYFVEHPDKTWPVIKEIFYDFIGNAKPNKGHNALAWLEKEGMLECIITQNIDNLHQEAGSKTVWEFHGNSQRLVCMNCNNHFPSVDADFSKLPPTCDKCNGLIKPDFIFFGERIPQIAYDKSMKAAQNADVCIIVGSTGEVMPAASVPVVAKRNGAVIIEVNPEESLFTRDVTDLHLQGKAGPILDELIEALKK</sequence>
<comment type="caution">
    <text evidence="6">The sequence shown here is derived from an EMBL/GenBank/DDBJ whole genome shotgun (WGS) entry which is preliminary data.</text>
</comment>
<dbReference type="Proteomes" id="UP000295221">
    <property type="component" value="Unassembled WGS sequence"/>
</dbReference>
<dbReference type="GO" id="GO:0070403">
    <property type="term" value="F:NAD+ binding"/>
    <property type="evidence" value="ECO:0007669"/>
    <property type="project" value="InterPro"/>
</dbReference>
<organism evidence="6 7">
    <name type="scientific">Natronoflexus pectinivorans</name>
    <dbReference type="NCBI Taxonomy" id="682526"/>
    <lineage>
        <taxon>Bacteria</taxon>
        <taxon>Pseudomonadati</taxon>
        <taxon>Bacteroidota</taxon>
        <taxon>Bacteroidia</taxon>
        <taxon>Marinilabiliales</taxon>
        <taxon>Marinilabiliaceae</taxon>
        <taxon>Natronoflexus</taxon>
    </lineage>
</organism>
<evidence type="ECO:0000256" key="2">
    <source>
        <dbReference type="ARBA" id="ARBA00022679"/>
    </source>
</evidence>
<dbReference type="EMBL" id="SLWK01000003">
    <property type="protein sequence ID" value="TCO09301.1"/>
    <property type="molecule type" value="Genomic_DNA"/>
</dbReference>
<feature type="domain" description="Deacetylase sirtuin-type" evidence="5">
    <location>
        <begin position="1"/>
        <end position="247"/>
    </location>
</feature>
<dbReference type="Gene3D" id="3.40.50.1220">
    <property type="entry name" value="TPP-binding domain"/>
    <property type="match status" value="1"/>
</dbReference>
<accession>A0A4R2GKC6</accession>
<evidence type="ECO:0000313" key="7">
    <source>
        <dbReference type="Proteomes" id="UP000295221"/>
    </source>
</evidence>
<feature type="binding site" evidence="4">
    <location>
        <position position="128"/>
    </location>
    <ligand>
        <name>Zn(2+)</name>
        <dbReference type="ChEBI" id="CHEBI:29105"/>
    </ligand>
</feature>
<dbReference type="Pfam" id="PF02146">
    <property type="entry name" value="SIR2"/>
    <property type="match status" value="1"/>
</dbReference>
<keyword evidence="4" id="KW-0862">Zinc</keyword>
<dbReference type="InterPro" id="IPR026590">
    <property type="entry name" value="Ssirtuin_cat_dom"/>
</dbReference>
<dbReference type="NCBIfam" id="NF001753">
    <property type="entry name" value="PRK00481.1-3"/>
    <property type="match status" value="1"/>
</dbReference>
<evidence type="ECO:0000256" key="4">
    <source>
        <dbReference type="PROSITE-ProRule" id="PRU00236"/>
    </source>
</evidence>
<evidence type="ECO:0000313" key="6">
    <source>
        <dbReference type="EMBL" id="TCO09301.1"/>
    </source>
</evidence>
<feature type="binding site" evidence="4">
    <location>
        <position position="131"/>
    </location>
    <ligand>
        <name>Zn(2+)</name>
        <dbReference type="ChEBI" id="CHEBI:29105"/>
    </ligand>
</feature>
<dbReference type="Gene3D" id="3.30.1600.10">
    <property type="entry name" value="SIR2/SIRT2 'Small Domain"/>
    <property type="match status" value="1"/>
</dbReference>
<dbReference type="GO" id="GO:0046872">
    <property type="term" value="F:metal ion binding"/>
    <property type="evidence" value="ECO:0007669"/>
    <property type="project" value="UniProtKB-KW"/>
</dbReference>
<name>A0A4R2GKC6_9BACT</name>
<keyword evidence="3" id="KW-0520">NAD</keyword>
<gene>
    <name evidence="6" type="ORF">EV194_103213</name>
</gene>
<dbReference type="CDD" id="cd01407">
    <property type="entry name" value="SIR2-fam"/>
    <property type="match status" value="1"/>
</dbReference>
<proteinExistence type="predicted"/>
<keyword evidence="2" id="KW-0808">Transferase</keyword>
<keyword evidence="7" id="KW-1185">Reference proteome</keyword>
<dbReference type="InterPro" id="IPR029035">
    <property type="entry name" value="DHS-like_NAD/FAD-binding_dom"/>
</dbReference>
<dbReference type="RefSeq" id="WP_132433204.1">
    <property type="nucleotide sequence ID" value="NZ_SLWK01000003.1"/>
</dbReference>
<protein>
    <recommendedName>
        <fullName evidence="1">protein acetyllysine N-acetyltransferase</fullName>
        <ecNumber evidence="1">2.3.1.286</ecNumber>
    </recommendedName>
</protein>
<dbReference type="PANTHER" id="PTHR11085:SF10">
    <property type="entry name" value="NAD-DEPENDENT PROTEIN DEACYLASE SIRTUIN-5, MITOCHONDRIAL-RELATED"/>
    <property type="match status" value="1"/>
</dbReference>
<dbReference type="InterPro" id="IPR026591">
    <property type="entry name" value="Sirtuin_cat_small_dom_sf"/>
</dbReference>
<reference evidence="6 7" key="1">
    <citation type="submission" date="2019-03" db="EMBL/GenBank/DDBJ databases">
        <title>Genomic Encyclopedia of Type Strains, Phase IV (KMG-IV): sequencing the most valuable type-strain genomes for metagenomic binning, comparative biology and taxonomic classification.</title>
        <authorList>
            <person name="Goeker M."/>
        </authorList>
    </citation>
    <scope>NUCLEOTIDE SEQUENCE [LARGE SCALE GENOMIC DNA]</scope>
    <source>
        <strain evidence="6 7">DSM 24179</strain>
    </source>
</reference>
<dbReference type="GO" id="GO:0017136">
    <property type="term" value="F:histone deacetylase activity, NAD-dependent"/>
    <property type="evidence" value="ECO:0007669"/>
    <property type="project" value="TreeGrafter"/>
</dbReference>
<dbReference type="PANTHER" id="PTHR11085">
    <property type="entry name" value="NAD-DEPENDENT PROTEIN DEACYLASE SIRTUIN-5, MITOCHONDRIAL-RELATED"/>
    <property type="match status" value="1"/>
</dbReference>